<dbReference type="InterPro" id="IPR036063">
    <property type="entry name" value="Smr_dom_sf"/>
</dbReference>
<evidence type="ECO:0000259" key="8">
    <source>
        <dbReference type="PROSITE" id="PS50828"/>
    </source>
</evidence>
<dbReference type="SMART" id="SM00534">
    <property type="entry name" value="MUTSac"/>
    <property type="match status" value="1"/>
</dbReference>
<dbReference type="InterPro" id="IPR045076">
    <property type="entry name" value="MutS"/>
</dbReference>
<organism evidence="9 10">
    <name type="scientific">Candidatus Onthomorpha intestinigallinarum</name>
    <dbReference type="NCBI Taxonomy" id="2840880"/>
    <lineage>
        <taxon>Bacteria</taxon>
        <taxon>Pseudomonadati</taxon>
        <taxon>Bacteroidota</taxon>
        <taxon>Bacteroidia</taxon>
        <taxon>Bacteroidales</taxon>
        <taxon>Candidatus Onthomorpha</taxon>
    </lineage>
</organism>
<dbReference type="Gene3D" id="3.40.50.300">
    <property type="entry name" value="P-loop containing nucleotide triphosphate hydrolases"/>
    <property type="match status" value="1"/>
</dbReference>
<evidence type="ECO:0000256" key="7">
    <source>
        <dbReference type="SAM" id="Coils"/>
    </source>
</evidence>
<dbReference type="GO" id="GO:0016887">
    <property type="term" value="F:ATP hydrolysis activity"/>
    <property type="evidence" value="ECO:0007669"/>
    <property type="project" value="InterPro"/>
</dbReference>
<dbReference type="GO" id="GO:0030983">
    <property type="term" value="F:mismatched DNA binding"/>
    <property type="evidence" value="ECO:0007669"/>
    <property type="project" value="InterPro"/>
</dbReference>
<dbReference type="PANTHER" id="PTHR48466:SF2">
    <property type="entry name" value="OS10G0509000 PROTEIN"/>
    <property type="match status" value="1"/>
</dbReference>
<dbReference type="GO" id="GO:0019843">
    <property type="term" value="F:rRNA binding"/>
    <property type="evidence" value="ECO:0007669"/>
    <property type="project" value="UniProtKB-KW"/>
</dbReference>
<dbReference type="Proteomes" id="UP000824267">
    <property type="component" value="Unassembled WGS sequence"/>
</dbReference>
<dbReference type="Pfam" id="PF01713">
    <property type="entry name" value="Smr"/>
    <property type="match status" value="1"/>
</dbReference>
<dbReference type="EMBL" id="DXGG01000197">
    <property type="protein sequence ID" value="HIW87856.1"/>
    <property type="molecule type" value="Genomic_DNA"/>
</dbReference>
<feature type="domain" description="Smr" evidence="8">
    <location>
        <begin position="435"/>
        <end position="510"/>
    </location>
</feature>
<keyword evidence="1" id="KW-0699">rRNA-binding</keyword>
<dbReference type="SMART" id="SM00463">
    <property type="entry name" value="SMR"/>
    <property type="match status" value="1"/>
</dbReference>
<keyword evidence="2" id="KW-0547">Nucleotide-binding</keyword>
<dbReference type="SUPFAM" id="SSF52540">
    <property type="entry name" value="P-loop containing nucleoside triphosphate hydrolases"/>
    <property type="match status" value="1"/>
</dbReference>
<dbReference type="SUPFAM" id="SSF160443">
    <property type="entry name" value="SMR domain-like"/>
    <property type="match status" value="1"/>
</dbReference>
<dbReference type="FunFam" id="3.40.50.300:FF:000830">
    <property type="entry name" value="Endonuclease MutS2"/>
    <property type="match status" value="1"/>
</dbReference>
<dbReference type="InterPro" id="IPR027417">
    <property type="entry name" value="P-loop_NTPase"/>
</dbReference>
<evidence type="ECO:0000256" key="6">
    <source>
        <dbReference type="ARBA" id="ARBA00023125"/>
    </source>
</evidence>
<sequence>FWYEARHPVLQETLVRNNKSIVPLQVSLNEKSRILIISGPNAGGKSVCLKTVGLLQYMLQCGLLVPMKETSEVCVFDNIFMDIGDEQSLENDLSTYSSHLLNMKVLTEKANDRTLFLIDEFGAGTDPSVGGVIAEAILEHLYSKSAFGIVTTHYSNLKLLADRYEGITNAAMLFDLDNMRPLYKLSIGKPGSSFAFEIAGTIGLSPSIIKSASEKIGSGFMDFEHSLQQLEVDKMNIRAKEKELKLADELLDTLVREYESKNEELQRQKKQIIYQAKQEARHILEGANRQIEQTIAEIRMSKAEKEVAKKARQEIRRTMEEVDNQVRELKDDMAPKEEKKTVCSAIPLVSGEINENDIVCFGEDNNYAEVIKVRRNKVELVYGGVHLTLDISQVRKVDKREYMRNRKSEVRSNRSSYASLMSDINDLRARFDYQLDLRGQRADEALNRLSQYMDRAMLLGESEISVLHGKGDGILKTVIREFLKNCPFVESFKVASLETGGEGVTKIRLK</sequence>
<dbReference type="GO" id="GO:0140664">
    <property type="term" value="F:ATP-dependent DNA damage sensor activity"/>
    <property type="evidence" value="ECO:0007669"/>
    <property type="project" value="InterPro"/>
</dbReference>
<feature type="coiled-coil region" evidence="7">
    <location>
        <begin position="227"/>
        <end position="339"/>
    </location>
</feature>
<dbReference type="AlphaFoldDB" id="A0A9D1UIH3"/>
<evidence type="ECO:0000256" key="4">
    <source>
        <dbReference type="ARBA" id="ARBA00022840"/>
    </source>
</evidence>
<dbReference type="GO" id="GO:0006298">
    <property type="term" value="P:mismatch repair"/>
    <property type="evidence" value="ECO:0007669"/>
    <property type="project" value="InterPro"/>
</dbReference>
<keyword evidence="4" id="KW-0067">ATP-binding</keyword>
<proteinExistence type="predicted"/>
<dbReference type="GO" id="GO:0045910">
    <property type="term" value="P:negative regulation of DNA recombination"/>
    <property type="evidence" value="ECO:0007669"/>
    <property type="project" value="InterPro"/>
</dbReference>
<keyword evidence="3" id="KW-0378">Hydrolase</keyword>
<dbReference type="PANTHER" id="PTHR48466">
    <property type="entry name" value="OS10G0509000 PROTEIN-RELATED"/>
    <property type="match status" value="1"/>
</dbReference>
<dbReference type="Pfam" id="PF00488">
    <property type="entry name" value="MutS_V"/>
    <property type="match status" value="1"/>
</dbReference>
<evidence type="ECO:0000313" key="10">
    <source>
        <dbReference type="Proteomes" id="UP000824267"/>
    </source>
</evidence>
<dbReference type="Gene3D" id="3.30.1370.110">
    <property type="match status" value="1"/>
</dbReference>
<evidence type="ECO:0000256" key="2">
    <source>
        <dbReference type="ARBA" id="ARBA00022741"/>
    </source>
</evidence>
<evidence type="ECO:0000256" key="1">
    <source>
        <dbReference type="ARBA" id="ARBA00022730"/>
    </source>
</evidence>
<feature type="non-terminal residue" evidence="9">
    <location>
        <position position="1"/>
    </location>
</feature>
<keyword evidence="7" id="KW-0175">Coiled coil</keyword>
<dbReference type="InterPro" id="IPR005747">
    <property type="entry name" value="MutS2"/>
</dbReference>
<keyword evidence="6" id="KW-0238">DNA-binding</keyword>
<evidence type="ECO:0000313" key="9">
    <source>
        <dbReference type="EMBL" id="HIW87856.1"/>
    </source>
</evidence>
<dbReference type="CDD" id="cd06503">
    <property type="entry name" value="ATP-synt_Fo_b"/>
    <property type="match status" value="1"/>
</dbReference>
<reference evidence="9" key="1">
    <citation type="journal article" date="2021" name="PeerJ">
        <title>Extensive microbial diversity within the chicken gut microbiome revealed by metagenomics and culture.</title>
        <authorList>
            <person name="Gilroy R."/>
            <person name="Ravi A."/>
            <person name="Getino M."/>
            <person name="Pursley I."/>
            <person name="Horton D.L."/>
            <person name="Alikhan N.F."/>
            <person name="Baker D."/>
            <person name="Gharbi K."/>
            <person name="Hall N."/>
            <person name="Watson M."/>
            <person name="Adriaenssens E.M."/>
            <person name="Foster-Nyarko E."/>
            <person name="Jarju S."/>
            <person name="Secka A."/>
            <person name="Antonio M."/>
            <person name="Oren A."/>
            <person name="Chaudhuri R.R."/>
            <person name="La Ragione R."/>
            <person name="Hildebrand F."/>
            <person name="Pallen M.J."/>
        </authorList>
    </citation>
    <scope>NUCLEOTIDE SEQUENCE</scope>
    <source>
        <strain evidence="9">Gambia16-930</strain>
    </source>
</reference>
<dbReference type="InterPro" id="IPR002625">
    <property type="entry name" value="Smr_dom"/>
</dbReference>
<keyword evidence="5" id="KW-0694">RNA-binding</keyword>
<gene>
    <name evidence="9" type="ORF">IAC47_06245</name>
</gene>
<dbReference type="GO" id="GO:0005524">
    <property type="term" value="F:ATP binding"/>
    <property type="evidence" value="ECO:0007669"/>
    <property type="project" value="UniProtKB-KW"/>
</dbReference>
<evidence type="ECO:0000256" key="5">
    <source>
        <dbReference type="ARBA" id="ARBA00022884"/>
    </source>
</evidence>
<dbReference type="PROSITE" id="PS50828">
    <property type="entry name" value="SMR"/>
    <property type="match status" value="1"/>
</dbReference>
<protein>
    <submittedName>
        <fullName evidence="9">Smr/MutS family protein</fullName>
    </submittedName>
</protein>
<dbReference type="GO" id="GO:0004519">
    <property type="term" value="F:endonuclease activity"/>
    <property type="evidence" value="ECO:0007669"/>
    <property type="project" value="InterPro"/>
</dbReference>
<evidence type="ECO:0000256" key="3">
    <source>
        <dbReference type="ARBA" id="ARBA00022801"/>
    </source>
</evidence>
<reference evidence="9" key="2">
    <citation type="submission" date="2021-04" db="EMBL/GenBank/DDBJ databases">
        <authorList>
            <person name="Gilroy R."/>
        </authorList>
    </citation>
    <scope>NUCLEOTIDE SEQUENCE</scope>
    <source>
        <strain evidence="9">Gambia16-930</strain>
    </source>
</reference>
<dbReference type="NCBIfam" id="TIGR01069">
    <property type="entry name" value="mutS2"/>
    <property type="match status" value="1"/>
</dbReference>
<name>A0A9D1UIH3_9BACT</name>
<accession>A0A9D1UIH3</accession>
<comment type="caution">
    <text evidence="9">The sequence shown here is derived from an EMBL/GenBank/DDBJ whole genome shotgun (WGS) entry which is preliminary data.</text>
</comment>
<dbReference type="InterPro" id="IPR000432">
    <property type="entry name" value="DNA_mismatch_repair_MutS_C"/>
</dbReference>
<dbReference type="PROSITE" id="PS00486">
    <property type="entry name" value="DNA_MISMATCH_REPAIR_2"/>
    <property type="match status" value="1"/>
</dbReference>